<evidence type="ECO:0000256" key="3">
    <source>
        <dbReference type="ARBA" id="ARBA00022519"/>
    </source>
</evidence>
<sequence>MFDFVQKNTLLIKVILGAVALTFVGFGVGSYTASSDDPYLAKVADLKIYKQDVDRVLNGQPADSAVRQQVLESLVRQKLLLADAGAAGLVVSDEALRRAIAAVPAFQDNGKFSPSRYEAFLKAQYLTPVAFEQRLRDELLTEKQVSAFVDASFVTPGEIERMHRLLAEQRQVDAFTLTAADFVADARVDDSAVKKYYDANLARFRLPEQVRLQYVLLSLDQVAQSVQVSDADAEQYFNEHKADLGKEERQLSHILLTVPSGASAADKAKVKAAAEAIDKEVKADPARFAEIARQRSQDPGSAANGGGLGWVPRGMMVKPFEQAAFALKQGEISNVVESEFGYHVIKLDGVRSTEFAAVKQDIKQRMARQKAGATYRQQLERLSDVTYQQADSLKPAADALKLKIEESGWLLRGKPGEGVLANPKLIDAAFSDDVLNGKHNSEVVDIGNDSSAVVRIAEHKPAVQQPLAEVAPIIRQELKLKAAETMAVKKGKEMLTELKAGKSVSANWGPGQLVSRRAPGALSRDAVRAVFSADAARLPAYAGAVQGNGYVLYRVERVIPAAPINPTDRQYLADLLGKMQANADATSYLNSLREHYKVMIRQMPNAE</sequence>
<keyword evidence="4 12" id="KW-0812">Transmembrane</keyword>
<evidence type="ECO:0000256" key="6">
    <source>
        <dbReference type="ARBA" id="ARBA00023136"/>
    </source>
</evidence>
<dbReference type="Gene3D" id="1.10.4030.10">
    <property type="entry name" value="Porin chaperone SurA, peptide-binding domain"/>
    <property type="match status" value="1"/>
</dbReference>
<dbReference type="Pfam" id="PF13624">
    <property type="entry name" value="SurA_N_3"/>
    <property type="match status" value="1"/>
</dbReference>
<dbReference type="InterPro" id="IPR000297">
    <property type="entry name" value="PPIase_PpiC"/>
</dbReference>
<reference evidence="14 15" key="1">
    <citation type="submission" date="2018-04" db="EMBL/GenBank/DDBJ databases">
        <title>Denitrifier Microvirgula.</title>
        <authorList>
            <person name="Anderson E."/>
            <person name="Jang J."/>
            <person name="Ishii S."/>
        </authorList>
    </citation>
    <scope>NUCLEOTIDE SEQUENCE [LARGE SCALE GENOMIC DNA]</scope>
    <source>
        <strain evidence="14 15">BE2.4</strain>
    </source>
</reference>
<accession>A0A2U3TH87</accession>
<organism evidence="14 15">
    <name type="scientific">Microvirgula aerodenitrificans</name>
    <dbReference type="NCBI Taxonomy" id="57480"/>
    <lineage>
        <taxon>Bacteria</taxon>
        <taxon>Pseudomonadati</taxon>
        <taxon>Pseudomonadota</taxon>
        <taxon>Betaproteobacteria</taxon>
        <taxon>Neisseriales</taxon>
        <taxon>Aquaspirillaceae</taxon>
        <taxon>Microvirgula</taxon>
    </lineage>
</organism>
<dbReference type="GO" id="GO:0005886">
    <property type="term" value="C:plasma membrane"/>
    <property type="evidence" value="ECO:0007669"/>
    <property type="project" value="UniProtKB-SubCell"/>
</dbReference>
<evidence type="ECO:0000256" key="9">
    <source>
        <dbReference type="ARBA" id="ARBA00040743"/>
    </source>
</evidence>
<keyword evidence="6 12" id="KW-0472">Membrane</keyword>
<keyword evidence="11" id="KW-0697">Rotamase</keyword>
<dbReference type="InterPro" id="IPR027304">
    <property type="entry name" value="Trigger_fact/SurA_dom_sf"/>
</dbReference>
<keyword evidence="2" id="KW-1003">Cell membrane</keyword>
<dbReference type="GO" id="GO:0003755">
    <property type="term" value="F:peptidyl-prolyl cis-trans isomerase activity"/>
    <property type="evidence" value="ECO:0007669"/>
    <property type="project" value="UniProtKB-KW"/>
</dbReference>
<keyword evidence="7" id="KW-0143">Chaperone</keyword>
<evidence type="ECO:0000256" key="7">
    <source>
        <dbReference type="ARBA" id="ARBA00023186"/>
    </source>
</evidence>
<evidence type="ECO:0000313" key="14">
    <source>
        <dbReference type="EMBL" id="AVY92770.1"/>
    </source>
</evidence>
<comment type="subcellular location">
    <subcellularLocation>
        <location evidence="1">Cell inner membrane</location>
        <topology evidence="1">Single-pass type II membrane protein</topology>
        <orientation evidence="1">Periplasmic side</orientation>
    </subcellularLocation>
</comment>
<evidence type="ECO:0000313" key="15">
    <source>
        <dbReference type="Proteomes" id="UP000244173"/>
    </source>
</evidence>
<dbReference type="AlphaFoldDB" id="A0A2U3TH87"/>
<dbReference type="InterPro" id="IPR052029">
    <property type="entry name" value="PpiD_chaperone"/>
</dbReference>
<evidence type="ECO:0000259" key="13">
    <source>
        <dbReference type="PROSITE" id="PS50198"/>
    </source>
</evidence>
<feature type="domain" description="PpiC" evidence="13">
    <location>
        <begin position="246"/>
        <end position="349"/>
    </location>
</feature>
<dbReference type="STRING" id="1122240.GCA_000620105_00721"/>
<evidence type="ECO:0000256" key="2">
    <source>
        <dbReference type="ARBA" id="ARBA00022475"/>
    </source>
</evidence>
<keyword evidence="11 14" id="KW-0413">Isomerase</keyword>
<dbReference type="Proteomes" id="UP000244173">
    <property type="component" value="Chromosome"/>
</dbReference>
<evidence type="ECO:0000256" key="8">
    <source>
        <dbReference type="ARBA" id="ARBA00038408"/>
    </source>
</evidence>
<evidence type="ECO:0000256" key="5">
    <source>
        <dbReference type="ARBA" id="ARBA00022989"/>
    </source>
</evidence>
<evidence type="ECO:0000256" key="4">
    <source>
        <dbReference type="ARBA" id="ARBA00022692"/>
    </source>
</evidence>
<gene>
    <name evidence="14" type="ORF">DAI18_00930</name>
</gene>
<dbReference type="InterPro" id="IPR046357">
    <property type="entry name" value="PPIase_dom_sf"/>
</dbReference>
<comment type="similarity">
    <text evidence="8">Belongs to the PpiD chaperone family.</text>
</comment>
<protein>
    <recommendedName>
        <fullName evidence="9">Periplasmic chaperone PpiD</fullName>
    </recommendedName>
    <alternativeName>
        <fullName evidence="10">Periplasmic folding chaperone</fullName>
    </alternativeName>
</protein>
<dbReference type="OrthoDB" id="9812372at2"/>
<evidence type="ECO:0000256" key="10">
    <source>
        <dbReference type="ARBA" id="ARBA00042775"/>
    </source>
</evidence>
<evidence type="ECO:0000256" key="12">
    <source>
        <dbReference type="SAM" id="Phobius"/>
    </source>
</evidence>
<dbReference type="PANTHER" id="PTHR47529">
    <property type="entry name" value="PEPTIDYL-PROLYL CIS-TRANS ISOMERASE D"/>
    <property type="match status" value="1"/>
</dbReference>
<dbReference type="PANTHER" id="PTHR47529:SF1">
    <property type="entry name" value="PERIPLASMIC CHAPERONE PPID"/>
    <property type="match status" value="1"/>
</dbReference>
<dbReference type="Gene3D" id="3.10.50.40">
    <property type="match status" value="1"/>
</dbReference>
<feature type="transmembrane region" description="Helical" evidence="12">
    <location>
        <begin position="12"/>
        <end position="33"/>
    </location>
</feature>
<keyword evidence="15" id="KW-1185">Reference proteome</keyword>
<proteinExistence type="inferred from homology"/>
<dbReference type="EMBL" id="CP028519">
    <property type="protein sequence ID" value="AVY92770.1"/>
    <property type="molecule type" value="Genomic_DNA"/>
</dbReference>
<dbReference type="KEGG" id="maer:DAI18_00930"/>
<name>A0A2U3TH87_9NEIS</name>
<dbReference type="RefSeq" id="WP_028498177.1">
    <property type="nucleotide sequence ID" value="NZ_CP028519.1"/>
</dbReference>
<keyword evidence="5 12" id="KW-1133">Transmembrane helix</keyword>
<dbReference type="Pfam" id="PF00639">
    <property type="entry name" value="Rotamase"/>
    <property type="match status" value="1"/>
</dbReference>
<dbReference type="PROSITE" id="PS50198">
    <property type="entry name" value="PPIC_PPIASE_2"/>
    <property type="match status" value="1"/>
</dbReference>
<dbReference type="SUPFAM" id="SSF54534">
    <property type="entry name" value="FKBP-like"/>
    <property type="match status" value="1"/>
</dbReference>
<evidence type="ECO:0000256" key="11">
    <source>
        <dbReference type="PROSITE-ProRule" id="PRU00278"/>
    </source>
</evidence>
<evidence type="ECO:0000256" key="1">
    <source>
        <dbReference type="ARBA" id="ARBA00004382"/>
    </source>
</evidence>
<dbReference type="SUPFAM" id="SSF109998">
    <property type="entry name" value="Triger factor/SurA peptide-binding domain-like"/>
    <property type="match status" value="1"/>
</dbReference>
<keyword evidence="3" id="KW-0997">Cell inner membrane</keyword>